<keyword evidence="2" id="KW-0238">DNA-binding</keyword>
<dbReference type="PANTHER" id="PTHR30154">
    <property type="entry name" value="LEUCINE-RESPONSIVE REGULATORY PROTEIN"/>
    <property type="match status" value="1"/>
</dbReference>
<dbReference type="SUPFAM" id="SSF46785">
    <property type="entry name" value="Winged helix' DNA-binding domain"/>
    <property type="match status" value="1"/>
</dbReference>
<gene>
    <name evidence="5" type="ORF">SAMN05445850_4979</name>
</gene>
<dbReference type="InterPro" id="IPR011991">
    <property type="entry name" value="ArsR-like_HTH"/>
</dbReference>
<dbReference type="InterPro" id="IPR036390">
    <property type="entry name" value="WH_DNA-bd_sf"/>
</dbReference>
<evidence type="ECO:0000256" key="1">
    <source>
        <dbReference type="ARBA" id="ARBA00023015"/>
    </source>
</evidence>
<dbReference type="AlphaFoldDB" id="A0A1H1JJD9"/>
<dbReference type="SMART" id="SM00344">
    <property type="entry name" value="HTH_ASNC"/>
    <property type="match status" value="1"/>
</dbReference>
<evidence type="ECO:0000313" key="6">
    <source>
        <dbReference type="Proteomes" id="UP000199365"/>
    </source>
</evidence>
<evidence type="ECO:0000259" key="4">
    <source>
        <dbReference type="PROSITE" id="PS50956"/>
    </source>
</evidence>
<evidence type="ECO:0000256" key="3">
    <source>
        <dbReference type="ARBA" id="ARBA00023163"/>
    </source>
</evidence>
<dbReference type="GO" id="GO:0043200">
    <property type="term" value="P:response to amino acid"/>
    <property type="evidence" value="ECO:0007669"/>
    <property type="project" value="TreeGrafter"/>
</dbReference>
<dbReference type="GO" id="GO:0043565">
    <property type="term" value="F:sequence-specific DNA binding"/>
    <property type="evidence" value="ECO:0007669"/>
    <property type="project" value="InterPro"/>
</dbReference>
<dbReference type="InterPro" id="IPR036388">
    <property type="entry name" value="WH-like_DNA-bd_sf"/>
</dbReference>
<dbReference type="PANTHER" id="PTHR30154:SF34">
    <property type="entry name" value="TRANSCRIPTIONAL REGULATOR AZLB"/>
    <property type="match status" value="1"/>
</dbReference>
<dbReference type="Pfam" id="PF01037">
    <property type="entry name" value="AsnC_trans_reg"/>
    <property type="match status" value="1"/>
</dbReference>
<dbReference type="InterPro" id="IPR000485">
    <property type="entry name" value="AsnC-type_HTH_dom"/>
</dbReference>
<dbReference type="RefSeq" id="WP_090807698.1">
    <property type="nucleotide sequence ID" value="NZ_FNKX01000002.1"/>
</dbReference>
<dbReference type="InterPro" id="IPR011008">
    <property type="entry name" value="Dimeric_a/b-barrel"/>
</dbReference>
<dbReference type="GO" id="GO:0005829">
    <property type="term" value="C:cytosol"/>
    <property type="evidence" value="ECO:0007669"/>
    <property type="project" value="TreeGrafter"/>
</dbReference>
<dbReference type="PROSITE" id="PS50956">
    <property type="entry name" value="HTH_ASNC_2"/>
    <property type="match status" value="1"/>
</dbReference>
<dbReference type="SUPFAM" id="SSF54909">
    <property type="entry name" value="Dimeric alpha+beta barrel"/>
    <property type="match status" value="1"/>
</dbReference>
<organism evidence="5 6">
    <name type="scientific">Paraburkholderia tuberum</name>
    <dbReference type="NCBI Taxonomy" id="157910"/>
    <lineage>
        <taxon>Bacteria</taxon>
        <taxon>Pseudomonadati</taxon>
        <taxon>Pseudomonadota</taxon>
        <taxon>Betaproteobacteria</taxon>
        <taxon>Burkholderiales</taxon>
        <taxon>Burkholderiaceae</taxon>
        <taxon>Paraburkholderia</taxon>
    </lineage>
</organism>
<dbReference type="Proteomes" id="UP000199365">
    <property type="component" value="Unassembled WGS sequence"/>
</dbReference>
<dbReference type="Gene3D" id="1.10.10.10">
    <property type="entry name" value="Winged helix-like DNA-binding domain superfamily/Winged helix DNA-binding domain"/>
    <property type="match status" value="1"/>
</dbReference>
<dbReference type="InterPro" id="IPR019888">
    <property type="entry name" value="Tscrpt_reg_AsnC-like"/>
</dbReference>
<dbReference type="CDD" id="cd00090">
    <property type="entry name" value="HTH_ARSR"/>
    <property type="match status" value="1"/>
</dbReference>
<dbReference type="Pfam" id="PF13412">
    <property type="entry name" value="HTH_24"/>
    <property type="match status" value="1"/>
</dbReference>
<dbReference type="EMBL" id="FNKX01000002">
    <property type="protein sequence ID" value="SDR50030.1"/>
    <property type="molecule type" value="Genomic_DNA"/>
</dbReference>
<evidence type="ECO:0000256" key="2">
    <source>
        <dbReference type="ARBA" id="ARBA00023125"/>
    </source>
</evidence>
<reference evidence="6" key="1">
    <citation type="submission" date="2016-10" db="EMBL/GenBank/DDBJ databases">
        <authorList>
            <person name="Varghese N."/>
            <person name="Submissions S."/>
        </authorList>
    </citation>
    <scope>NUCLEOTIDE SEQUENCE [LARGE SCALE GENOMIC DNA]</scope>
    <source>
        <strain evidence="6">DUS833</strain>
    </source>
</reference>
<dbReference type="GO" id="GO:0006355">
    <property type="term" value="P:regulation of DNA-templated transcription"/>
    <property type="evidence" value="ECO:0007669"/>
    <property type="project" value="UniProtKB-ARBA"/>
</dbReference>
<evidence type="ECO:0000313" key="5">
    <source>
        <dbReference type="EMBL" id="SDR50030.1"/>
    </source>
</evidence>
<keyword evidence="1" id="KW-0805">Transcription regulation</keyword>
<sequence>MKFDRYDLAILRILARDGRITKSRLAEEINLSISPAWERVKRLEEEGVIRGYRADIDWVRAFKGSRVVVEVTLARHTAPDMRRFEERIAAAPEVVQCLATGGGVDYVMQVLSRDIDHYQRFIDTLLTDDLGIEKYFTYIVTKVVKSGAEGLPEWAEQSIGENG</sequence>
<feature type="domain" description="HTH asnC-type" evidence="4">
    <location>
        <begin position="3"/>
        <end position="66"/>
    </location>
</feature>
<accession>A0A1H1JJD9</accession>
<dbReference type="STRING" id="157910.SAMN05445850_4979"/>
<dbReference type="Gene3D" id="3.30.70.920">
    <property type="match status" value="1"/>
</dbReference>
<keyword evidence="3" id="KW-0804">Transcription</keyword>
<name>A0A1H1JJD9_9BURK</name>
<dbReference type="PRINTS" id="PR00033">
    <property type="entry name" value="HTHASNC"/>
</dbReference>
<dbReference type="InterPro" id="IPR019887">
    <property type="entry name" value="Tscrpt_reg_AsnC/Lrp_C"/>
</dbReference>
<protein>
    <submittedName>
        <fullName evidence="5">Transcriptional regulator, AsnC family</fullName>
    </submittedName>
</protein>
<keyword evidence="6" id="KW-1185">Reference proteome</keyword>
<proteinExistence type="predicted"/>